<evidence type="ECO:0000256" key="1">
    <source>
        <dbReference type="SAM" id="Coils"/>
    </source>
</evidence>
<evidence type="ECO:0008006" key="4">
    <source>
        <dbReference type="Google" id="ProtNLM"/>
    </source>
</evidence>
<organism evidence="2 3">
    <name type="scientific">Vombatus ursinus</name>
    <name type="common">Common wombat</name>
    <dbReference type="NCBI Taxonomy" id="29139"/>
    <lineage>
        <taxon>Eukaryota</taxon>
        <taxon>Metazoa</taxon>
        <taxon>Chordata</taxon>
        <taxon>Craniata</taxon>
        <taxon>Vertebrata</taxon>
        <taxon>Euteleostomi</taxon>
        <taxon>Mammalia</taxon>
        <taxon>Metatheria</taxon>
        <taxon>Diprotodontia</taxon>
        <taxon>Vombatidae</taxon>
        <taxon>Vombatus</taxon>
    </lineage>
</organism>
<evidence type="ECO:0000313" key="2">
    <source>
        <dbReference type="Ensembl" id="ENSVURP00010017152.1"/>
    </source>
</evidence>
<dbReference type="OMA" id="MDRDFKT"/>
<evidence type="ECO:0000313" key="3">
    <source>
        <dbReference type="Proteomes" id="UP000314987"/>
    </source>
</evidence>
<feature type="coiled-coil region" evidence="1">
    <location>
        <begin position="43"/>
        <end position="119"/>
    </location>
</feature>
<dbReference type="GeneTree" id="ENSGT00940000164881"/>
<name>A0A4X2L7X2_VOMUR</name>
<reference evidence="2" key="2">
    <citation type="submission" date="2025-08" db="UniProtKB">
        <authorList>
            <consortium name="Ensembl"/>
        </authorList>
    </citation>
    <scope>IDENTIFICATION</scope>
</reference>
<reference evidence="3" key="1">
    <citation type="submission" date="2018-12" db="EMBL/GenBank/DDBJ databases">
        <authorList>
            <person name="Yazar S."/>
        </authorList>
    </citation>
    <scope>NUCLEOTIDE SEQUENCE [LARGE SCALE GENOMIC DNA]</scope>
</reference>
<proteinExistence type="predicted"/>
<keyword evidence="1" id="KW-0175">Coiled coil</keyword>
<dbReference type="PANTHER" id="PTHR28660">
    <property type="entry name" value="COILED-COIL DOMAIN-CONTAINING PROTEIN 73"/>
    <property type="match status" value="1"/>
</dbReference>
<dbReference type="AlphaFoldDB" id="A0A4X2L7X2"/>
<dbReference type="Proteomes" id="UP000314987">
    <property type="component" value="Unassembled WGS sequence"/>
</dbReference>
<accession>A0A4X2L7X2</accession>
<sequence length="143" mass="16657">MEKDFKTESTSDSLQSSSEPLFSIQILEFKTSLLEALEELRMRREAEIQYEEQIRKIIIEKQELQWQKENLQHQKETLTKQHKEAMTLFKKQGQYQLASEIKEKEIEGLKETLKGLQVNGLSTFLGAWGCCTELSSFVRLAKA</sequence>
<dbReference type="STRING" id="29139.ENSVURP00010017152"/>
<keyword evidence="3" id="KW-1185">Reference proteome</keyword>
<reference evidence="2" key="3">
    <citation type="submission" date="2025-09" db="UniProtKB">
        <authorList>
            <consortium name="Ensembl"/>
        </authorList>
    </citation>
    <scope>IDENTIFICATION</scope>
</reference>
<dbReference type="PANTHER" id="PTHR28660:SF1">
    <property type="entry name" value="COILED-COIL DOMAIN-CONTAINING PROTEIN 73"/>
    <property type="match status" value="1"/>
</dbReference>
<dbReference type="InterPro" id="IPR031650">
    <property type="entry name" value="CCDC73"/>
</dbReference>
<dbReference type="Ensembl" id="ENSVURT00010019491.1">
    <property type="protein sequence ID" value="ENSVURP00010017152.1"/>
    <property type="gene ID" value="ENSVURG00010013117.1"/>
</dbReference>
<protein>
    <recommendedName>
        <fullName evidence="4">Coiled-coil domain containing 73</fullName>
    </recommendedName>
</protein>
<dbReference type="Pfam" id="PF15818">
    <property type="entry name" value="CCDC73"/>
    <property type="match status" value="1"/>
</dbReference>